<protein>
    <submittedName>
        <fullName evidence="2">Uncharacterized protein</fullName>
    </submittedName>
</protein>
<comment type="caution">
    <text evidence="2">The sequence shown here is derived from an EMBL/GenBank/DDBJ whole genome shotgun (WGS) entry which is preliminary data.</text>
</comment>
<organism evidence="2 3">
    <name type="scientific">Punica granatum</name>
    <name type="common">Pomegranate</name>
    <dbReference type="NCBI Taxonomy" id="22663"/>
    <lineage>
        <taxon>Eukaryota</taxon>
        <taxon>Viridiplantae</taxon>
        <taxon>Streptophyta</taxon>
        <taxon>Embryophyta</taxon>
        <taxon>Tracheophyta</taxon>
        <taxon>Spermatophyta</taxon>
        <taxon>Magnoliopsida</taxon>
        <taxon>eudicotyledons</taxon>
        <taxon>Gunneridae</taxon>
        <taxon>Pentapetalae</taxon>
        <taxon>rosids</taxon>
        <taxon>malvids</taxon>
        <taxon>Myrtales</taxon>
        <taxon>Lythraceae</taxon>
        <taxon>Punica</taxon>
    </lineage>
</organism>
<proteinExistence type="predicted"/>
<feature type="non-terminal residue" evidence="2">
    <location>
        <position position="1"/>
    </location>
</feature>
<feature type="non-terminal residue" evidence="2">
    <location>
        <position position="56"/>
    </location>
</feature>
<keyword evidence="3" id="KW-1185">Reference proteome</keyword>
<evidence type="ECO:0000313" key="3">
    <source>
        <dbReference type="Proteomes" id="UP000233551"/>
    </source>
</evidence>
<dbReference type="Proteomes" id="UP000233551">
    <property type="component" value="Unassembled WGS sequence"/>
</dbReference>
<dbReference type="AlphaFoldDB" id="A0A2I0I557"/>
<name>A0A2I0I557_PUNGR</name>
<sequence length="56" mass="5862">IYLLGVQRAQPCTVPSHSPETAAAAPFSGHSTRSFKPSLATLTATSLTLSLVHRGQ</sequence>
<evidence type="ECO:0000313" key="2">
    <source>
        <dbReference type="EMBL" id="PKI39149.1"/>
    </source>
</evidence>
<reference evidence="2 3" key="1">
    <citation type="submission" date="2017-11" db="EMBL/GenBank/DDBJ databases">
        <title>De-novo sequencing of pomegranate (Punica granatum L.) genome.</title>
        <authorList>
            <person name="Akparov Z."/>
            <person name="Amiraslanov A."/>
            <person name="Hajiyeva S."/>
            <person name="Abbasov M."/>
            <person name="Kaur K."/>
            <person name="Hamwieh A."/>
            <person name="Solovyev V."/>
            <person name="Salamov A."/>
            <person name="Braich B."/>
            <person name="Kosarev P."/>
            <person name="Mahmoud A."/>
            <person name="Hajiyev E."/>
            <person name="Babayeva S."/>
            <person name="Izzatullayeva V."/>
            <person name="Mammadov A."/>
            <person name="Mammadov A."/>
            <person name="Sharifova S."/>
            <person name="Ojaghi J."/>
            <person name="Eynullazada K."/>
            <person name="Bayramov B."/>
            <person name="Abdulazimova A."/>
            <person name="Shahmuradov I."/>
        </authorList>
    </citation>
    <scope>NUCLEOTIDE SEQUENCE [LARGE SCALE GENOMIC DNA]</scope>
    <source>
        <strain evidence="3">cv. AG2017</strain>
        <tissue evidence="2">Leaf</tissue>
    </source>
</reference>
<accession>A0A2I0I557</accession>
<dbReference type="EMBL" id="PGOL01003882">
    <property type="protein sequence ID" value="PKI39149.1"/>
    <property type="molecule type" value="Genomic_DNA"/>
</dbReference>
<feature type="region of interest" description="Disordered" evidence="1">
    <location>
        <begin position="13"/>
        <end position="33"/>
    </location>
</feature>
<evidence type="ECO:0000256" key="1">
    <source>
        <dbReference type="SAM" id="MobiDB-lite"/>
    </source>
</evidence>
<gene>
    <name evidence="2" type="ORF">CRG98_040460</name>
</gene>